<dbReference type="Proteomes" id="UP001060414">
    <property type="component" value="Chromosome"/>
</dbReference>
<gene>
    <name evidence="2" type="ORF">L9S41_19185</name>
</gene>
<keyword evidence="2" id="KW-0547">Nucleotide-binding</keyword>
<evidence type="ECO:0000259" key="1">
    <source>
        <dbReference type="SMART" id="SM00487"/>
    </source>
</evidence>
<name>A0ABY5ZRC1_9BACT</name>
<dbReference type="SUPFAM" id="SSF52540">
    <property type="entry name" value="P-loop containing nucleoside triphosphate hydrolases"/>
    <property type="match status" value="1"/>
</dbReference>
<proteinExistence type="predicted"/>
<dbReference type="PANTHER" id="PTHR42927:SF1">
    <property type="entry name" value="HELICASE SUPERFAMILY 1 AND 2 DOMAIN-CONTAINING PROTEIN"/>
    <property type="match status" value="1"/>
</dbReference>
<keyword evidence="3" id="KW-1185">Reference proteome</keyword>
<evidence type="ECO:0000313" key="3">
    <source>
        <dbReference type="Proteomes" id="UP001060414"/>
    </source>
</evidence>
<dbReference type="Pfam" id="PF18766">
    <property type="entry name" value="SWI2_SNF2"/>
    <property type="match status" value="1"/>
</dbReference>
<evidence type="ECO:0000313" key="2">
    <source>
        <dbReference type="EMBL" id="UWZ79776.1"/>
    </source>
</evidence>
<dbReference type="InterPro" id="IPR014001">
    <property type="entry name" value="Helicase_ATP-bd"/>
</dbReference>
<dbReference type="EMBL" id="CP092109">
    <property type="protein sequence ID" value="UWZ79776.1"/>
    <property type="molecule type" value="Genomic_DNA"/>
</dbReference>
<protein>
    <submittedName>
        <fullName evidence="2">DEAD/DEAH box helicase family protein</fullName>
    </submittedName>
</protein>
<keyword evidence="2" id="KW-0067">ATP-binding</keyword>
<dbReference type="SMART" id="SM00487">
    <property type="entry name" value="DEXDc"/>
    <property type="match status" value="1"/>
</dbReference>
<dbReference type="InterPro" id="IPR040980">
    <property type="entry name" value="SWI2_SNF2"/>
</dbReference>
<keyword evidence="2" id="KW-0378">Hydrolase</keyword>
<organism evidence="2 3">
    <name type="scientific">Geoalkalibacter halelectricus</name>
    <dbReference type="NCBI Taxonomy" id="2847045"/>
    <lineage>
        <taxon>Bacteria</taxon>
        <taxon>Pseudomonadati</taxon>
        <taxon>Thermodesulfobacteriota</taxon>
        <taxon>Desulfuromonadia</taxon>
        <taxon>Desulfuromonadales</taxon>
        <taxon>Geoalkalibacteraceae</taxon>
        <taxon>Geoalkalibacter</taxon>
    </lineage>
</organism>
<dbReference type="PANTHER" id="PTHR42927">
    <property type="entry name" value="HELICASE SUPERFAMILY 1 AND 2 DOMAIN-CONTAINING PROTEIN"/>
    <property type="match status" value="1"/>
</dbReference>
<accession>A0ABY5ZRC1</accession>
<reference evidence="2" key="1">
    <citation type="journal article" date="2022" name="Environ. Microbiol.">
        <title>Geoalkalibacter halelectricus SAP #1 sp. nov. possessing extracellular electron transfer and mineral#reducing capabilities from a haloalkaline environment.</title>
        <authorList>
            <person name="Yadav S."/>
            <person name="Singh R."/>
            <person name="Sundharam S.S."/>
            <person name="Chaudhary S."/>
            <person name="Krishnamurthi S."/>
            <person name="Patil S.A."/>
        </authorList>
    </citation>
    <scope>NUCLEOTIDE SEQUENCE</scope>
    <source>
        <strain evidence="2">SAP-1</strain>
    </source>
</reference>
<sequence length="406" mass="45712">MKNLPVTHGCSGKRLDERRLHRLALDDPRIFRRRQPRVDVHTAVCLLLDASGSMNRQHRGQSCIELASLCAYALHLALRGLPGVAVWSAEFSQARSQRFGRDAEVREICGWQEKPSPALFGRRGLSNTPVCSGLWAARAEVEEKDEKTGKKRYKQIFPRYHQLKVVRMLLADAAESGIGRRYLIQHSAGSGKSNSIAWLAHQLVGLEHDAKALFDSVIVVTDRRVLDKQIRDTIKQFAQVSATVGHAEHSGDLRRFLKAGKKIIITTVQKFPFILDEIGDEHRKSKFAIIIDEARSADSAAFCSRPTLALMWGSRGARKPWGCPRSTISTLCGVSSWNSRLTCSPIRRVGASKWRPSMETLRSLLTRLRTSLRKWSSRSSGGLRISSRWLAKRCSGDWPVEEWGRR</sequence>
<dbReference type="InterPro" id="IPR027417">
    <property type="entry name" value="P-loop_NTPase"/>
</dbReference>
<dbReference type="GO" id="GO:0004386">
    <property type="term" value="F:helicase activity"/>
    <property type="evidence" value="ECO:0007669"/>
    <property type="project" value="UniProtKB-KW"/>
</dbReference>
<feature type="domain" description="Helicase ATP-binding" evidence="1">
    <location>
        <begin position="154"/>
        <end position="337"/>
    </location>
</feature>
<dbReference type="Gene3D" id="3.40.50.300">
    <property type="entry name" value="P-loop containing nucleotide triphosphate hydrolases"/>
    <property type="match status" value="1"/>
</dbReference>
<keyword evidence="2" id="KW-0347">Helicase</keyword>